<organism evidence="8 9">
    <name type="scientific">Oidiodendron maius (strain Zn)</name>
    <dbReference type="NCBI Taxonomy" id="913774"/>
    <lineage>
        <taxon>Eukaryota</taxon>
        <taxon>Fungi</taxon>
        <taxon>Dikarya</taxon>
        <taxon>Ascomycota</taxon>
        <taxon>Pezizomycotina</taxon>
        <taxon>Leotiomycetes</taxon>
        <taxon>Leotiomycetes incertae sedis</taxon>
        <taxon>Myxotrichaceae</taxon>
        <taxon>Oidiodendron</taxon>
    </lineage>
</organism>
<dbReference type="STRING" id="913774.A0A0C3HSH6"/>
<dbReference type="GO" id="GO:0005506">
    <property type="term" value="F:iron ion binding"/>
    <property type="evidence" value="ECO:0007669"/>
    <property type="project" value="InterPro"/>
</dbReference>
<evidence type="ECO:0000256" key="5">
    <source>
        <dbReference type="PIRSR" id="PIRSR602401-1"/>
    </source>
</evidence>
<evidence type="ECO:0000256" key="6">
    <source>
        <dbReference type="RuleBase" id="RU000461"/>
    </source>
</evidence>
<dbReference type="AlphaFoldDB" id="A0A0C3HSH6"/>
<comment type="cofactor">
    <cofactor evidence="5">
        <name>heme</name>
        <dbReference type="ChEBI" id="CHEBI:30413"/>
    </cofactor>
</comment>
<dbReference type="PRINTS" id="PR00463">
    <property type="entry name" value="EP450I"/>
</dbReference>
<dbReference type="InterPro" id="IPR017972">
    <property type="entry name" value="Cyt_P450_CS"/>
</dbReference>
<evidence type="ECO:0000256" key="7">
    <source>
        <dbReference type="SAM" id="SignalP"/>
    </source>
</evidence>
<evidence type="ECO:0000256" key="1">
    <source>
        <dbReference type="ARBA" id="ARBA00010617"/>
    </source>
</evidence>
<dbReference type="PANTHER" id="PTHR46300:SF8">
    <property type="entry name" value="CYTOCHROME P450 2E1"/>
    <property type="match status" value="1"/>
</dbReference>
<protein>
    <recommendedName>
        <fullName evidence="10">Cytochrome P450</fullName>
    </recommendedName>
</protein>
<dbReference type="InterPro" id="IPR002401">
    <property type="entry name" value="Cyt_P450_E_grp-I"/>
</dbReference>
<dbReference type="GO" id="GO:0020037">
    <property type="term" value="F:heme binding"/>
    <property type="evidence" value="ECO:0007669"/>
    <property type="project" value="InterPro"/>
</dbReference>
<keyword evidence="4 5" id="KW-0408">Iron</keyword>
<evidence type="ECO:0000256" key="2">
    <source>
        <dbReference type="ARBA" id="ARBA00022723"/>
    </source>
</evidence>
<dbReference type="InterPro" id="IPR050364">
    <property type="entry name" value="Cytochrome_P450_fung"/>
</dbReference>
<dbReference type="Proteomes" id="UP000054321">
    <property type="component" value="Unassembled WGS sequence"/>
</dbReference>
<evidence type="ECO:0000313" key="8">
    <source>
        <dbReference type="EMBL" id="KIN05187.1"/>
    </source>
</evidence>
<dbReference type="Gene3D" id="1.10.630.10">
    <property type="entry name" value="Cytochrome P450"/>
    <property type="match status" value="1"/>
</dbReference>
<name>A0A0C3HSH6_OIDMZ</name>
<comment type="similarity">
    <text evidence="1 6">Belongs to the cytochrome P450 family.</text>
</comment>
<feature type="chain" id="PRO_5002165544" description="Cytochrome P450" evidence="7">
    <location>
        <begin position="20"/>
        <end position="505"/>
    </location>
</feature>
<dbReference type="InParanoid" id="A0A0C3HSH6"/>
<dbReference type="EMBL" id="KN832872">
    <property type="protein sequence ID" value="KIN05187.1"/>
    <property type="molecule type" value="Genomic_DNA"/>
</dbReference>
<keyword evidence="2 5" id="KW-0479">Metal-binding</keyword>
<dbReference type="PROSITE" id="PS00086">
    <property type="entry name" value="CYTOCHROME_P450"/>
    <property type="match status" value="1"/>
</dbReference>
<dbReference type="InterPro" id="IPR001128">
    <property type="entry name" value="Cyt_P450"/>
</dbReference>
<feature type="binding site" description="axial binding residue" evidence="5">
    <location>
        <position position="434"/>
    </location>
    <ligand>
        <name>heme</name>
        <dbReference type="ChEBI" id="CHEBI:30413"/>
    </ligand>
    <ligandPart>
        <name>Fe</name>
        <dbReference type="ChEBI" id="CHEBI:18248"/>
    </ligandPart>
</feature>
<gene>
    <name evidence="8" type="ORF">OIDMADRAFT_157855</name>
</gene>
<evidence type="ECO:0000256" key="4">
    <source>
        <dbReference type="ARBA" id="ARBA00023004"/>
    </source>
</evidence>
<dbReference type="HOGENOM" id="CLU_001570_2_1_1"/>
<accession>A0A0C3HSH6</accession>
<feature type="signal peptide" evidence="7">
    <location>
        <begin position="1"/>
        <end position="19"/>
    </location>
</feature>
<dbReference type="OrthoDB" id="1103324at2759"/>
<keyword evidence="9" id="KW-1185">Reference proteome</keyword>
<dbReference type="PANTHER" id="PTHR46300">
    <property type="entry name" value="P450, PUTATIVE (EUROFUNG)-RELATED-RELATED"/>
    <property type="match status" value="1"/>
</dbReference>
<reference evidence="9" key="2">
    <citation type="submission" date="2015-01" db="EMBL/GenBank/DDBJ databases">
        <title>Evolutionary Origins and Diversification of the Mycorrhizal Mutualists.</title>
        <authorList>
            <consortium name="DOE Joint Genome Institute"/>
            <consortium name="Mycorrhizal Genomics Consortium"/>
            <person name="Kohler A."/>
            <person name="Kuo A."/>
            <person name="Nagy L.G."/>
            <person name="Floudas D."/>
            <person name="Copeland A."/>
            <person name="Barry K.W."/>
            <person name="Cichocki N."/>
            <person name="Veneault-Fourrey C."/>
            <person name="LaButti K."/>
            <person name="Lindquist E.A."/>
            <person name="Lipzen A."/>
            <person name="Lundell T."/>
            <person name="Morin E."/>
            <person name="Murat C."/>
            <person name="Riley R."/>
            <person name="Ohm R."/>
            <person name="Sun H."/>
            <person name="Tunlid A."/>
            <person name="Henrissat B."/>
            <person name="Grigoriev I.V."/>
            <person name="Hibbett D.S."/>
            <person name="Martin F."/>
        </authorList>
    </citation>
    <scope>NUCLEOTIDE SEQUENCE [LARGE SCALE GENOMIC DNA]</scope>
    <source>
        <strain evidence="9">Zn</strain>
    </source>
</reference>
<evidence type="ECO:0000256" key="3">
    <source>
        <dbReference type="ARBA" id="ARBA00023002"/>
    </source>
</evidence>
<dbReference type="SUPFAM" id="SSF48264">
    <property type="entry name" value="Cytochrome P450"/>
    <property type="match status" value="1"/>
</dbReference>
<evidence type="ECO:0000313" key="9">
    <source>
        <dbReference type="Proteomes" id="UP000054321"/>
    </source>
</evidence>
<keyword evidence="3 6" id="KW-0560">Oxidoreductase</keyword>
<keyword evidence="5 6" id="KW-0349">Heme</keyword>
<proteinExistence type="inferred from homology"/>
<dbReference type="Pfam" id="PF00067">
    <property type="entry name" value="p450"/>
    <property type="match status" value="1"/>
</dbReference>
<evidence type="ECO:0008006" key="10">
    <source>
        <dbReference type="Google" id="ProtNLM"/>
    </source>
</evidence>
<sequence>MALLHYILFVLLISALVYATRSSRKPQGIKDLPGPQGLPYAGVPHKVPPKRTWLKFHEWSKIYGPIYKLKIMGEDLVVVSDLKILEELLVKRKANYSSRPEYPAIPGANHDMRYLPLLSHGDHHGRARRFAHHLLAKLPQDRLVDVTTRATKDYIQALLQDPCNAKALTELYASRITCEISWGNPTVAQKNVETAWALMHHVSPGATPLSKLPFLSLAWDLLPDFLQPWKVNELARRASEREFWLTEQEKARYANNDSFTLTRETYKQRDKGISDEEEAANSVGMLTVIGSLLLATPVQSFLIAMCHHPEWQVKGAEELDRVCPGRLPTPSDLKDLPVLRAIIRETHRWRPPIPIGAPHASEQDDVYNGYFIPKKSSVLALAWTIERDESVFPDPDSFRPERWLEPTWPTYKEPLTIYPQIKGHHGFGWGNRMCLGQDFVEIVNMIMIGSLLACCSVAKKRDPLTGGEIEIDTMDYEPFTIFVRPYAWEMEAKPRSEGLLKSLDL</sequence>
<keyword evidence="6" id="KW-0503">Monooxygenase</keyword>
<dbReference type="InterPro" id="IPR036396">
    <property type="entry name" value="Cyt_P450_sf"/>
</dbReference>
<reference evidence="8 9" key="1">
    <citation type="submission" date="2014-04" db="EMBL/GenBank/DDBJ databases">
        <authorList>
            <consortium name="DOE Joint Genome Institute"/>
            <person name="Kuo A."/>
            <person name="Martino E."/>
            <person name="Perotto S."/>
            <person name="Kohler A."/>
            <person name="Nagy L.G."/>
            <person name="Floudas D."/>
            <person name="Copeland A."/>
            <person name="Barry K.W."/>
            <person name="Cichocki N."/>
            <person name="Veneault-Fourrey C."/>
            <person name="LaButti K."/>
            <person name="Lindquist E.A."/>
            <person name="Lipzen A."/>
            <person name="Lundell T."/>
            <person name="Morin E."/>
            <person name="Murat C."/>
            <person name="Sun H."/>
            <person name="Tunlid A."/>
            <person name="Henrissat B."/>
            <person name="Grigoriev I.V."/>
            <person name="Hibbett D.S."/>
            <person name="Martin F."/>
            <person name="Nordberg H.P."/>
            <person name="Cantor M.N."/>
            <person name="Hua S.X."/>
        </authorList>
    </citation>
    <scope>NUCLEOTIDE SEQUENCE [LARGE SCALE GENOMIC DNA]</scope>
    <source>
        <strain evidence="8 9">Zn</strain>
    </source>
</reference>
<dbReference type="GO" id="GO:0016705">
    <property type="term" value="F:oxidoreductase activity, acting on paired donors, with incorporation or reduction of molecular oxygen"/>
    <property type="evidence" value="ECO:0007669"/>
    <property type="project" value="InterPro"/>
</dbReference>
<keyword evidence="7" id="KW-0732">Signal</keyword>
<dbReference type="GO" id="GO:0004497">
    <property type="term" value="F:monooxygenase activity"/>
    <property type="evidence" value="ECO:0007669"/>
    <property type="project" value="UniProtKB-KW"/>
</dbReference>